<dbReference type="GO" id="GO:0005525">
    <property type="term" value="F:GTP binding"/>
    <property type="evidence" value="ECO:0007669"/>
    <property type="project" value="UniProtKB-KW"/>
</dbReference>
<name>A0A9D3QB92_MEGAT</name>
<dbReference type="InterPro" id="IPR006689">
    <property type="entry name" value="Small_GTPase_ARF/SAR"/>
</dbReference>
<organism evidence="6 7">
    <name type="scientific">Megalops atlanticus</name>
    <name type="common">Tarpon</name>
    <name type="synonym">Clupea gigantea</name>
    <dbReference type="NCBI Taxonomy" id="7932"/>
    <lineage>
        <taxon>Eukaryota</taxon>
        <taxon>Metazoa</taxon>
        <taxon>Chordata</taxon>
        <taxon>Craniata</taxon>
        <taxon>Vertebrata</taxon>
        <taxon>Euteleostomi</taxon>
        <taxon>Actinopterygii</taxon>
        <taxon>Neopterygii</taxon>
        <taxon>Teleostei</taxon>
        <taxon>Elopiformes</taxon>
        <taxon>Megalopidae</taxon>
        <taxon>Megalops</taxon>
    </lineage>
</organism>
<dbReference type="FunFam" id="3.40.50.300:FF:000415">
    <property type="entry name" value="ADP-ribosylation factor-like GTPase 13B"/>
    <property type="match status" value="1"/>
</dbReference>
<dbReference type="GO" id="GO:0060170">
    <property type="term" value="C:ciliary membrane"/>
    <property type="evidence" value="ECO:0007669"/>
    <property type="project" value="TreeGrafter"/>
</dbReference>
<dbReference type="PRINTS" id="PR00328">
    <property type="entry name" value="SAR1GTPBP"/>
</dbReference>
<feature type="binding site" evidence="4">
    <location>
        <position position="75"/>
    </location>
    <ligand>
        <name>Mg(2+)</name>
        <dbReference type="ChEBI" id="CHEBI:18420"/>
    </ligand>
</feature>
<dbReference type="GO" id="GO:0046872">
    <property type="term" value="F:metal ion binding"/>
    <property type="evidence" value="ECO:0007669"/>
    <property type="project" value="UniProtKB-KW"/>
</dbReference>
<dbReference type="Proteomes" id="UP001046870">
    <property type="component" value="Chromosome 3"/>
</dbReference>
<dbReference type="GO" id="GO:0003924">
    <property type="term" value="F:GTPase activity"/>
    <property type="evidence" value="ECO:0007669"/>
    <property type="project" value="InterPro"/>
</dbReference>
<evidence type="ECO:0000313" key="6">
    <source>
        <dbReference type="EMBL" id="KAG7484232.1"/>
    </source>
</evidence>
<evidence type="ECO:0000256" key="4">
    <source>
        <dbReference type="PIRSR" id="PIRSR606689-2"/>
    </source>
</evidence>
<feature type="binding site" evidence="3">
    <location>
        <position position="97"/>
    </location>
    <ligand>
        <name>GTP</name>
        <dbReference type="ChEBI" id="CHEBI:37565"/>
    </ligand>
</feature>
<comment type="caution">
    <text evidence="6">The sequence shown here is derived from an EMBL/GenBank/DDBJ whole genome shotgun (WGS) entry which is preliminary data.</text>
</comment>
<keyword evidence="1 3" id="KW-0547">Nucleotide-binding</keyword>
<evidence type="ECO:0000256" key="1">
    <source>
        <dbReference type="ARBA" id="ARBA00022741"/>
    </source>
</evidence>
<keyword evidence="4" id="KW-0479">Metal-binding</keyword>
<feature type="compositionally biased region" description="Basic and acidic residues" evidence="5">
    <location>
        <begin position="232"/>
        <end position="270"/>
    </location>
</feature>
<keyword evidence="2 3" id="KW-0342">GTP-binding</keyword>
<dbReference type="CDD" id="cd04161">
    <property type="entry name" value="Arl2l1_Arl13_like"/>
    <property type="match status" value="1"/>
</dbReference>
<dbReference type="OrthoDB" id="14717at2759"/>
<dbReference type="AlphaFoldDB" id="A0A9D3QB92"/>
<dbReference type="GO" id="GO:0097500">
    <property type="term" value="P:receptor localization to non-motile cilium"/>
    <property type="evidence" value="ECO:0007669"/>
    <property type="project" value="TreeGrafter"/>
</dbReference>
<evidence type="ECO:0000313" key="7">
    <source>
        <dbReference type="Proteomes" id="UP001046870"/>
    </source>
</evidence>
<dbReference type="Gene3D" id="3.40.50.300">
    <property type="entry name" value="P-loop containing nucleotide triphosphate hydrolases"/>
    <property type="match status" value="1"/>
</dbReference>
<dbReference type="InterPro" id="IPR005225">
    <property type="entry name" value="Small_GTP-bd"/>
</dbReference>
<protein>
    <recommendedName>
        <fullName evidence="8">ADP-ribosylation factor-like protein 13A</fullName>
    </recommendedName>
</protein>
<feature type="compositionally biased region" description="Basic and acidic residues" evidence="5">
    <location>
        <begin position="339"/>
        <end position="348"/>
    </location>
</feature>
<evidence type="ECO:0000256" key="2">
    <source>
        <dbReference type="ARBA" id="ARBA00023134"/>
    </source>
</evidence>
<evidence type="ECO:0000256" key="5">
    <source>
        <dbReference type="SAM" id="MobiDB-lite"/>
    </source>
</evidence>
<dbReference type="PROSITE" id="PS51417">
    <property type="entry name" value="ARF"/>
    <property type="match status" value="1"/>
</dbReference>
<dbReference type="EMBL" id="JAFDVH010000003">
    <property type="protein sequence ID" value="KAG7484232.1"/>
    <property type="molecule type" value="Genomic_DNA"/>
</dbReference>
<feature type="region of interest" description="Disordered" evidence="5">
    <location>
        <begin position="230"/>
        <end position="400"/>
    </location>
</feature>
<feature type="binding site" evidence="3">
    <location>
        <begin position="153"/>
        <end position="156"/>
    </location>
    <ligand>
        <name>GTP</name>
        <dbReference type="ChEBI" id="CHEBI:37565"/>
    </ligand>
</feature>
<dbReference type="InterPro" id="IPR051995">
    <property type="entry name" value="Ciliary_GTPase"/>
</dbReference>
<dbReference type="NCBIfam" id="TIGR00231">
    <property type="entry name" value="small_GTP"/>
    <property type="match status" value="1"/>
</dbReference>
<keyword evidence="7" id="KW-1185">Reference proteome</keyword>
<dbReference type="PANTHER" id="PTHR46090">
    <property type="entry name" value="ADP-RIBOSYLATION FACTOR-LIKE PROTEIN 13B"/>
    <property type="match status" value="1"/>
</dbReference>
<dbReference type="Pfam" id="PF00025">
    <property type="entry name" value="Arf"/>
    <property type="match status" value="1"/>
</dbReference>
<dbReference type="InterPro" id="IPR027417">
    <property type="entry name" value="P-loop_NTPase"/>
</dbReference>
<dbReference type="GO" id="GO:0097730">
    <property type="term" value="C:non-motile cilium"/>
    <property type="evidence" value="ECO:0007669"/>
    <property type="project" value="TreeGrafter"/>
</dbReference>
<dbReference type="SMART" id="SM00178">
    <property type="entry name" value="SAR"/>
    <property type="match status" value="1"/>
</dbReference>
<proteinExistence type="predicted"/>
<feature type="compositionally biased region" description="Basic and acidic residues" evidence="5">
    <location>
        <begin position="365"/>
        <end position="374"/>
    </location>
</feature>
<feature type="compositionally biased region" description="Basic residues" evidence="5">
    <location>
        <begin position="390"/>
        <end position="400"/>
    </location>
</feature>
<evidence type="ECO:0008006" key="8">
    <source>
        <dbReference type="Google" id="ProtNLM"/>
    </source>
</evidence>
<gene>
    <name evidence="6" type="ORF">MATL_G00047090</name>
</gene>
<reference evidence="6" key="1">
    <citation type="submission" date="2021-01" db="EMBL/GenBank/DDBJ databases">
        <authorList>
            <person name="Zahm M."/>
            <person name="Roques C."/>
            <person name="Cabau C."/>
            <person name="Klopp C."/>
            <person name="Donnadieu C."/>
            <person name="Jouanno E."/>
            <person name="Lampietro C."/>
            <person name="Louis A."/>
            <person name="Herpin A."/>
            <person name="Echchiki A."/>
            <person name="Berthelot C."/>
            <person name="Parey E."/>
            <person name="Roest-Crollius H."/>
            <person name="Braasch I."/>
            <person name="Postlethwait J."/>
            <person name="Bobe J."/>
            <person name="Montfort J."/>
            <person name="Bouchez O."/>
            <person name="Begum T."/>
            <person name="Mejri S."/>
            <person name="Adams A."/>
            <person name="Chen W.-J."/>
            <person name="Guiguen Y."/>
        </authorList>
    </citation>
    <scope>NUCLEOTIDE SEQUENCE</scope>
    <source>
        <strain evidence="6">YG-15Mar2019-1</strain>
        <tissue evidence="6">Brain</tissue>
    </source>
</reference>
<feature type="binding site" evidence="4">
    <location>
        <position position="58"/>
    </location>
    <ligand>
        <name>Mg(2+)</name>
        <dbReference type="ChEBI" id="CHEBI:18420"/>
    </ligand>
</feature>
<dbReference type="GO" id="GO:1905515">
    <property type="term" value="P:non-motile cilium assembly"/>
    <property type="evidence" value="ECO:0007669"/>
    <property type="project" value="TreeGrafter"/>
</dbReference>
<evidence type="ECO:0000256" key="3">
    <source>
        <dbReference type="PIRSR" id="PIRSR606689-1"/>
    </source>
</evidence>
<accession>A0A9D3QB92</accession>
<sequence>MDTDFLLYELKRRWWPLCSPQLDIANLMNSCFSCISQYHLPMRQATVLLVGLDNAGKTSTVRGLLKAPLEDLSPTEGCVRTQLRVDNFLITVLDVGGAPEARKAWRDHYGEAHGIIFVVDSSDWTRTQEAKEILEELLKHPSVAGKPLLVLANKQDKMNARLGSELIEALSLEKLIKHSHSLCHVEPCSALLDARRWSDRKTLRGLRWLLRAVCLDYPELCARVAWESRQPMGHEEEEKGGKAERGQGNPKEEKIPTSKTEHFSKKDPRRKEKKTTKQKPSDKLQPIRNILTKESTINRKLKKRKQVKITEKVKKTQKGNQDRKEEEEEERDIQAEPDQSVHKDEKHSTALLPGDCGKPKRKGKVKEETFRESTENAISKPRKGKGEKEKKKRTVKVKKKNKINTEEVPAAYSQPVDLSEAFDLYRKTILSLEARQDQGN</sequence>
<feature type="binding site" evidence="3">
    <location>
        <begin position="51"/>
        <end position="58"/>
    </location>
    <ligand>
        <name>GTP</name>
        <dbReference type="ChEBI" id="CHEBI:37565"/>
    </ligand>
</feature>
<dbReference type="SUPFAM" id="SSF52540">
    <property type="entry name" value="P-loop containing nucleoside triphosphate hydrolases"/>
    <property type="match status" value="1"/>
</dbReference>
<dbReference type="PANTHER" id="PTHR46090:SF4">
    <property type="entry name" value="ADP RIBOSYLATION FACTOR LIKE GTPASE 13A"/>
    <property type="match status" value="1"/>
</dbReference>
<feature type="compositionally biased region" description="Basic and acidic residues" evidence="5">
    <location>
        <begin position="308"/>
        <end position="324"/>
    </location>
</feature>
<keyword evidence="4" id="KW-0460">Magnesium</keyword>
<dbReference type="SMART" id="SM00177">
    <property type="entry name" value="ARF"/>
    <property type="match status" value="1"/>
</dbReference>